<dbReference type="RefSeq" id="WP_011125752.1">
    <property type="nucleotide sequence ID" value="NC_005042.1"/>
</dbReference>
<dbReference type="PATRIC" id="fig|167539.5.peg.1693"/>
<reference evidence="1 2" key="1">
    <citation type="journal article" date="2003" name="Proc. Natl. Acad. Sci. U.S.A.">
        <title>Genome sequence of the cyanobacterium Prochlorococcus marinus SS120, a nearly minimal oxyphototrophic genome.</title>
        <authorList>
            <person name="Dufresne A."/>
            <person name="Salanoubat M."/>
            <person name="Partensky F."/>
            <person name="Artiguenave F."/>
            <person name="Axmann I.M."/>
            <person name="Barbe V."/>
            <person name="Duprat S."/>
            <person name="Galperin M.Y."/>
            <person name="Koonin E.V."/>
            <person name="Le Gall F."/>
            <person name="Makarova K.S."/>
            <person name="Ostrowski M."/>
            <person name="Oztas S."/>
            <person name="Robert C."/>
            <person name="Rogozin I.B."/>
            <person name="Scanlan D.J."/>
            <person name="Tandeau de Marsac N."/>
            <person name="Weissenbach J."/>
            <person name="Wincker P."/>
            <person name="Wolf Y.I."/>
            <person name="Hess W.R."/>
        </authorList>
    </citation>
    <scope>NUCLEOTIDE SEQUENCE [LARGE SCALE GENOMIC DNA]</scope>
    <source>
        <strain evidence="2">SARG / CCMP1375 / SS120</strain>
    </source>
</reference>
<evidence type="ECO:0000313" key="1">
    <source>
        <dbReference type="EMBL" id="AAQ00646.1"/>
    </source>
</evidence>
<gene>
    <name evidence="1" type="ordered locus">Pro_1602</name>
</gene>
<sequence length="64" mass="7362">MRLESLEMSLEWPDSLPLTDLRKFVLDKLKDVGEPLRWAITSITSSKKVKSSRLLKVEAVLIIH</sequence>
<keyword evidence="2" id="KW-1185">Reference proteome</keyword>
<dbReference type="eggNOG" id="ENOG50321X3">
    <property type="taxonomic scope" value="Bacteria"/>
</dbReference>
<dbReference type="Proteomes" id="UP000001420">
    <property type="component" value="Chromosome"/>
</dbReference>
<dbReference type="KEGG" id="pma:Pro_1602"/>
<evidence type="ECO:0000313" key="2">
    <source>
        <dbReference type="Proteomes" id="UP000001420"/>
    </source>
</evidence>
<dbReference type="EnsemblBacteria" id="AAQ00646">
    <property type="protein sequence ID" value="AAQ00646"/>
    <property type="gene ID" value="Pro_1602"/>
</dbReference>
<proteinExistence type="predicted"/>
<protein>
    <submittedName>
        <fullName evidence="1">Uncharacterized protein</fullName>
    </submittedName>
</protein>
<organism evidence="1 2">
    <name type="scientific">Prochlorococcus marinus (strain SARG / CCMP1375 / SS120)</name>
    <dbReference type="NCBI Taxonomy" id="167539"/>
    <lineage>
        <taxon>Bacteria</taxon>
        <taxon>Bacillati</taxon>
        <taxon>Cyanobacteriota</taxon>
        <taxon>Cyanophyceae</taxon>
        <taxon>Synechococcales</taxon>
        <taxon>Prochlorococcaceae</taxon>
        <taxon>Prochlorococcus</taxon>
    </lineage>
</organism>
<dbReference type="HOGENOM" id="CLU_199777_0_0_3"/>
<dbReference type="OrthoDB" id="560002at2"/>
<accession>Q7VA65</accession>
<dbReference type="STRING" id="167539.Pro_1602"/>
<name>Q7VA65_PROMA</name>
<dbReference type="EMBL" id="AE017126">
    <property type="protein sequence ID" value="AAQ00646.1"/>
    <property type="molecule type" value="Genomic_DNA"/>
</dbReference>
<dbReference type="AlphaFoldDB" id="Q7VA65"/>